<accession>A0AAE1AWQ5</accession>
<dbReference type="Proteomes" id="UP001283361">
    <property type="component" value="Unassembled WGS sequence"/>
</dbReference>
<comment type="caution">
    <text evidence="1">The sequence shown here is derived from an EMBL/GenBank/DDBJ whole genome shotgun (WGS) entry which is preliminary data.</text>
</comment>
<gene>
    <name evidence="1" type="ORF">RRG08_019597</name>
</gene>
<sequence>MSRGVNENIKLMFGAVFPKNWTEFNNQRFLETAQDTLPQLDFRPPDDVSQAVNFEFCSVKSTSHKTRDGQSGVQYLYLNKEDNFENETKNHTSDASTDEDWATTEVKITLSASISGSAPN</sequence>
<dbReference type="AlphaFoldDB" id="A0AAE1AWQ5"/>
<keyword evidence="2" id="KW-1185">Reference proteome</keyword>
<proteinExistence type="predicted"/>
<reference evidence="1" key="1">
    <citation type="journal article" date="2023" name="G3 (Bethesda)">
        <title>A reference genome for the long-term kleptoplast-retaining sea slug Elysia crispata morphotype clarki.</title>
        <authorList>
            <person name="Eastman K.E."/>
            <person name="Pendleton A.L."/>
            <person name="Shaikh M.A."/>
            <person name="Suttiyut T."/>
            <person name="Ogas R."/>
            <person name="Tomko P."/>
            <person name="Gavelis G."/>
            <person name="Widhalm J.R."/>
            <person name="Wisecaver J.H."/>
        </authorList>
    </citation>
    <scope>NUCLEOTIDE SEQUENCE</scope>
    <source>
        <strain evidence="1">ECLA1</strain>
    </source>
</reference>
<protein>
    <submittedName>
        <fullName evidence="1">Uncharacterized protein</fullName>
    </submittedName>
</protein>
<dbReference type="EMBL" id="JAWDGP010001071">
    <property type="protein sequence ID" value="KAK3795322.1"/>
    <property type="molecule type" value="Genomic_DNA"/>
</dbReference>
<evidence type="ECO:0000313" key="1">
    <source>
        <dbReference type="EMBL" id="KAK3795322.1"/>
    </source>
</evidence>
<name>A0AAE1AWQ5_9GAST</name>
<evidence type="ECO:0000313" key="2">
    <source>
        <dbReference type="Proteomes" id="UP001283361"/>
    </source>
</evidence>
<organism evidence="1 2">
    <name type="scientific">Elysia crispata</name>
    <name type="common">lettuce slug</name>
    <dbReference type="NCBI Taxonomy" id="231223"/>
    <lineage>
        <taxon>Eukaryota</taxon>
        <taxon>Metazoa</taxon>
        <taxon>Spiralia</taxon>
        <taxon>Lophotrochozoa</taxon>
        <taxon>Mollusca</taxon>
        <taxon>Gastropoda</taxon>
        <taxon>Heterobranchia</taxon>
        <taxon>Euthyneura</taxon>
        <taxon>Panpulmonata</taxon>
        <taxon>Sacoglossa</taxon>
        <taxon>Placobranchoidea</taxon>
        <taxon>Plakobranchidae</taxon>
        <taxon>Elysia</taxon>
    </lineage>
</organism>